<evidence type="ECO:0000313" key="3">
    <source>
        <dbReference type="Proteomes" id="UP001239445"/>
    </source>
</evidence>
<evidence type="ECO:0000256" key="1">
    <source>
        <dbReference type="SAM" id="MobiDB-lite"/>
    </source>
</evidence>
<proteinExistence type="predicted"/>
<gene>
    <name evidence="2" type="ORF">QBC47DRAFT_218597</name>
</gene>
<sequence length="364" mass="39173">MGKKKESATAKPKGSQHSSKPATKDVRAETTTPPVRVDEATKKQQQLILDIFRNTFSDVLTSSDFTSTLQSVKAALFDRDFARAFADDRNLSVYAARWSPTRALCYASVFGSIQDHLRAICISQPSADSESPSLGVLSIGGGAAETAALAIFLGSSSSSPPPTGSITLLDSAPWDAVVSSLHKSLTSPPPLSKYASEAARAANTPVINPDRFAAEFVQGDVLTLTTPDLSTAIGHKPALVTLFFTLNELFTSAGIGPTTKFLLNLTSIIPAGSLLLVVDSPGSYAETALGKDSKKKYPMQWLLDRILLRDNDEPVAGGRRWAKLESHDSLWFRLADGLEYPIPLENMRYQMHLYQAEVVATGAN</sequence>
<dbReference type="Pfam" id="PF11312">
    <property type="entry name" value="Methyltransf_34"/>
    <property type="match status" value="1"/>
</dbReference>
<protein>
    <recommendedName>
        <fullName evidence="4">25S rRNA (Uridine(2843)-N(3))-methyltransferase</fullName>
    </recommendedName>
</protein>
<name>A0AAJ0BA28_9PEZI</name>
<feature type="region of interest" description="Disordered" evidence="1">
    <location>
        <begin position="1"/>
        <end position="39"/>
    </location>
</feature>
<evidence type="ECO:0008006" key="4">
    <source>
        <dbReference type="Google" id="ProtNLM"/>
    </source>
</evidence>
<accession>A0AAJ0BA28</accession>
<comment type="caution">
    <text evidence="2">The sequence shown here is derived from an EMBL/GenBank/DDBJ whole genome shotgun (WGS) entry which is preliminary data.</text>
</comment>
<keyword evidence="3" id="KW-1185">Reference proteome</keyword>
<dbReference type="EMBL" id="MU839835">
    <property type="protein sequence ID" value="KAK1754479.1"/>
    <property type="molecule type" value="Genomic_DNA"/>
</dbReference>
<dbReference type="Proteomes" id="UP001239445">
    <property type="component" value="Unassembled WGS sequence"/>
</dbReference>
<dbReference type="InterPro" id="IPR021463">
    <property type="entry name" value="Methyltransf_34"/>
</dbReference>
<dbReference type="AlphaFoldDB" id="A0AAJ0BA28"/>
<evidence type="ECO:0000313" key="2">
    <source>
        <dbReference type="EMBL" id="KAK1754479.1"/>
    </source>
</evidence>
<reference evidence="2" key="1">
    <citation type="submission" date="2023-06" db="EMBL/GenBank/DDBJ databases">
        <title>Genome-scale phylogeny and comparative genomics of the fungal order Sordariales.</title>
        <authorList>
            <consortium name="Lawrence Berkeley National Laboratory"/>
            <person name="Hensen N."/>
            <person name="Bonometti L."/>
            <person name="Westerberg I."/>
            <person name="Brannstrom I.O."/>
            <person name="Guillou S."/>
            <person name="Cros-Aarteil S."/>
            <person name="Calhoun S."/>
            <person name="Haridas S."/>
            <person name="Kuo A."/>
            <person name="Mondo S."/>
            <person name="Pangilinan J."/>
            <person name="Riley R."/>
            <person name="Labutti K."/>
            <person name="Andreopoulos B."/>
            <person name="Lipzen A."/>
            <person name="Chen C."/>
            <person name="Yanf M."/>
            <person name="Daum C."/>
            <person name="Ng V."/>
            <person name="Clum A."/>
            <person name="Steindorff A."/>
            <person name="Ohm R."/>
            <person name="Martin F."/>
            <person name="Silar P."/>
            <person name="Natvig D."/>
            <person name="Lalanne C."/>
            <person name="Gautier V."/>
            <person name="Ament-Velasquez S.L."/>
            <person name="Kruys A."/>
            <person name="Hutchinson M.I."/>
            <person name="Powell A.J."/>
            <person name="Barry K."/>
            <person name="Miller A.N."/>
            <person name="Grigoriev I.V."/>
            <person name="Debuchy R."/>
            <person name="Gladieux P."/>
            <person name="Thoren M.H."/>
            <person name="Johannesson H."/>
        </authorList>
    </citation>
    <scope>NUCLEOTIDE SEQUENCE</scope>
    <source>
        <strain evidence="2">PSN4</strain>
    </source>
</reference>
<organism evidence="2 3">
    <name type="scientific">Echria macrotheca</name>
    <dbReference type="NCBI Taxonomy" id="438768"/>
    <lineage>
        <taxon>Eukaryota</taxon>
        <taxon>Fungi</taxon>
        <taxon>Dikarya</taxon>
        <taxon>Ascomycota</taxon>
        <taxon>Pezizomycotina</taxon>
        <taxon>Sordariomycetes</taxon>
        <taxon>Sordariomycetidae</taxon>
        <taxon>Sordariales</taxon>
        <taxon>Schizotheciaceae</taxon>
        <taxon>Echria</taxon>
    </lineage>
</organism>